<gene>
    <name evidence="2" type="ORF">LMG27177_07005</name>
</gene>
<reference evidence="2 3" key="1">
    <citation type="submission" date="2020-04" db="EMBL/GenBank/DDBJ databases">
        <authorList>
            <person name="De Canck E."/>
        </authorList>
    </citation>
    <scope>NUCLEOTIDE SEQUENCE [LARGE SCALE GENOMIC DNA]</scope>
    <source>
        <strain evidence="2 3">LMG 27177</strain>
    </source>
</reference>
<dbReference type="AlphaFoldDB" id="A0A6J5GZS1"/>
<dbReference type="InterPro" id="IPR013022">
    <property type="entry name" value="Xyl_isomerase-like_TIM-brl"/>
</dbReference>
<dbReference type="InterPro" id="IPR050312">
    <property type="entry name" value="IolE/XylAMocC-like"/>
</dbReference>
<dbReference type="Pfam" id="PF01261">
    <property type="entry name" value="AP_endonuc_2"/>
    <property type="match status" value="1"/>
</dbReference>
<dbReference type="Proteomes" id="UP000494252">
    <property type="component" value="Unassembled WGS sequence"/>
</dbReference>
<dbReference type="EMBL" id="CADIKI010000032">
    <property type="protein sequence ID" value="CAB3810015.1"/>
    <property type="molecule type" value="Genomic_DNA"/>
</dbReference>
<dbReference type="PANTHER" id="PTHR12110:SF53">
    <property type="entry name" value="BLR5974 PROTEIN"/>
    <property type="match status" value="1"/>
</dbReference>
<evidence type="ECO:0000313" key="3">
    <source>
        <dbReference type="Proteomes" id="UP000494252"/>
    </source>
</evidence>
<proteinExistence type="predicted"/>
<dbReference type="Gene3D" id="3.20.20.150">
    <property type="entry name" value="Divalent-metal-dependent TIM barrel enzymes"/>
    <property type="match status" value="1"/>
</dbReference>
<dbReference type="RefSeq" id="WP_175166001.1">
    <property type="nucleotide sequence ID" value="NZ_CADIKI010000032.1"/>
</dbReference>
<evidence type="ECO:0000313" key="2">
    <source>
        <dbReference type="EMBL" id="CAB3810015.1"/>
    </source>
</evidence>
<keyword evidence="3" id="KW-1185">Reference proteome</keyword>
<organism evidence="2 3">
    <name type="scientific">Paraburkholderia fynbosensis</name>
    <dbReference type="NCBI Taxonomy" id="1200993"/>
    <lineage>
        <taxon>Bacteria</taxon>
        <taxon>Pseudomonadati</taxon>
        <taxon>Pseudomonadota</taxon>
        <taxon>Betaproteobacteria</taxon>
        <taxon>Burkholderiales</taxon>
        <taxon>Burkholderiaceae</taxon>
        <taxon>Paraburkholderia</taxon>
    </lineage>
</organism>
<accession>A0A6J5GZS1</accession>
<sequence>MQTPTKGFGGSTFSFMWRESAFDAMLKMRDIGLNDFDALVVPGHLWPDDLSPADRSSLARALRNEGIRIESLNLPALDLNLVSRVESFRQYSVDLYIRTMQLAAELGCGAVVAVPGRVSSLFPPPSKDSELLLRDSLEQLLRVAERLDQKIFLELHPQTPIPTTAAMLAFLDTLPHERLLIAYDVSNAEFVGEDQADAIRQCAPRLGQLHLSDGTRSQWRHDRVGLGLVRFDEILRAAEDVNFSGVSILEIISSTPLDDLRASAEVLAMHAAPGRSDGEARS</sequence>
<dbReference type="InterPro" id="IPR036237">
    <property type="entry name" value="Xyl_isomerase-like_sf"/>
</dbReference>
<dbReference type="SUPFAM" id="SSF51658">
    <property type="entry name" value="Xylose isomerase-like"/>
    <property type="match status" value="1"/>
</dbReference>
<name>A0A6J5GZS1_9BURK</name>
<feature type="domain" description="Xylose isomerase-like TIM barrel" evidence="1">
    <location>
        <begin position="29"/>
        <end position="267"/>
    </location>
</feature>
<dbReference type="PANTHER" id="PTHR12110">
    <property type="entry name" value="HYDROXYPYRUVATE ISOMERASE"/>
    <property type="match status" value="1"/>
</dbReference>
<protein>
    <recommendedName>
        <fullName evidence="1">Xylose isomerase-like TIM barrel domain-containing protein</fullName>
    </recommendedName>
</protein>
<evidence type="ECO:0000259" key="1">
    <source>
        <dbReference type="Pfam" id="PF01261"/>
    </source>
</evidence>